<name>A0ACB8C3M7_DERSI</name>
<accession>A0ACB8C3M7</accession>
<dbReference type="EMBL" id="CM023478">
    <property type="protein sequence ID" value="KAH7933326.1"/>
    <property type="molecule type" value="Genomic_DNA"/>
</dbReference>
<evidence type="ECO:0000313" key="1">
    <source>
        <dbReference type="EMBL" id="KAH7933326.1"/>
    </source>
</evidence>
<dbReference type="Proteomes" id="UP000821865">
    <property type="component" value="Chromosome 9"/>
</dbReference>
<sequence>MPRTDTNVPQLIPSEAGTSGVIMATVAHTSRSASSPSEASQGVPSTGAFSPGGLPPAVVTMARNTPDSSCRTKERIESTESSINHQAKSPNPAFSALNFGGQVHRRRRDTDQLVFHESKGDVLFACIVPVVLGLLGLALIYVISLPEQNFLICRMRSKDLWEDVVTPATQFCTHLVLTLWGDDLDERDRSQQEFFKSALNRTRLYLTVPPEDCPRTSLTDLSTRLMSLHLDGFEFYMKGNESADDVKACFDLIDRFVSLKGPNAAILRSGPYGTLVKPNVLANVYQLHAPVNNSGQIPDAIFVNNFNYTNPIQGAVRTVSINEFLIRAQKERAASITKGSPNVTNICYSLSFMGIRLDTRMAVKYSKVCETVQCCLVDKLQQRHSRSRSLVATADDFGGKCSGRKAPLLTKVAELARSHNSAFMSDTSGSAGKTIVADSADVIPLLKPEFPIEIFL</sequence>
<protein>
    <submittedName>
        <fullName evidence="1">Uncharacterized protein</fullName>
    </submittedName>
</protein>
<reference evidence="1" key="1">
    <citation type="submission" date="2020-05" db="EMBL/GenBank/DDBJ databases">
        <title>Large-scale comparative analyses of tick genomes elucidate their genetic diversity and vector capacities.</title>
        <authorList>
            <person name="Jia N."/>
            <person name="Wang J."/>
            <person name="Shi W."/>
            <person name="Du L."/>
            <person name="Sun Y."/>
            <person name="Zhan W."/>
            <person name="Jiang J."/>
            <person name="Wang Q."/>
            <person name="Zhang B."/>
            <person name="Ji P."/>
            <person name="Sakyi L.B."/>
            <person name="Cui X."/>
            <person name="Yuan T."/>
            <person name="Jiang B."/>
            <person name="Yang W."/>
            <person name="Lam T.T.-Y."/>
            <person name="Chang Q."/>
            <person name="Ding S."/>
            <person name="Wang X."/>
            <person name="Zhu J."/>
            <person name="Ruan X."/>
            <person name="Zhao L."/>
            <person name="Wei J."/>
            <person name="Que T."/>
            <person name="Du C."/>
            <person name="Cheng J."/>
            <person name="Dai P."/>
            <person name="Han X."/>
            <person name="Huang E."/>
            <person name="Gao Y."/>
            <person name="Liu J."/>
            <person name="Shao H."/>
            <person name="Ye R."/>
            <person name="Li L."/>
            <person name="Wei W."/>
            <person name="Wang X."/>
            <person name="Wang C."/>
            <person name="Yang T."/>
            <person name="Huo Q."/>
            <person name="Li W."/>
            <person name="Guo W."/>
            <person name="Chen H."/>
            <person name="Zhou L."/>
            <person name="Ni X."/>
            <person name="Tian J."/>
            <person name="Zhou Y."/>
            <person name="Sheng Y."/>
            <person name="Liu T."/>
            <person name="Pan Y."/>
            <person name="Xia L."/>
            <person name="Li J."/>
            <person name="Zhao F."/>
            <person name="Cao W."/>
        </authorList>
    </citation>
    <scope>NUCLEOTIDE SEQUENCE</scope>
    <source>
        <strain evidence="1">Dsil-2018</strain>
    </source>
</reference>
<comment type="caution">
    <text evidence="1">The sequence shown here is derived from an EMBL/GenBank/DDBJ whole genome shotgun (WGS) entry which is preliminary data.</text>
</comment>
<evidence type="ECO:0000313" key="2">
    <source>
        <dbReference type="Proteomes" id="UP000821865"/>
    </source>
</evidence>
<keyword evidence="2" id="KW-1185">Reference proteome</keyword>
<organism evidence="1 2">
    <name type="scientific">Dermacentor silvarum</name>
    <name type="common">Tick</name>
    <dbReference type="NCBI Taxonomy" id="543639"/>
    <lineage>
        <taxon>Eukaryota</taxon>
        <taxon>Metazoa</taxon>
        <taxon>Ecdysozoa</taxon>
        <taxon>Arthropoda</taxon>
        <taxon>Chelicerata</taxon>
        <taxon>Arachnida</taxon>
        <taxon>Acari</taxon>
        <taxon>Parasitiformes</taxon>
        <taxon>Ixodida</taxon>
        <taxon>Ixodoidea</taxon>
        <taxon>Ixodidae</taxon>
        <taxon>Rhipicephalinae</taxon>
        <taxon>Dermacentor</taxon>
    </lineage>
</organism>
<proteinExistence type="predicted"/>
<gene>
    <name evidence="1" type="ORF">HPB49_011564</name>
</gene>